<proteinExistence type="predicted"/>
<sequence length="133" mass="14591">MRNRHCPPDRPCLALRLGEAAWTIGWTVLLWTVVSPLCALVYFALSLLTSVRRAHFVDVGRFTAGVWTASPAAPPVIFGVAWILHSDGRKKAGIEVMISGVSAAVFALASRADWPEHKRLLDRCKARQKGGDE</sequence>
<keyword evidence="1" id="KW-1133">Transmembrane helix</keyword>
<protein>
    <submittedName>
        <fullName evidence="2">Membrane protein</fullName>
    </submittedName>
</protein>
<dbReference type="EMBL" id="MN234216">
    <property type="protein sequence ID" value="QFG13345.1"/>
    <property type="molecule type" value="Genomic_DNA"/>
</dbReference>
<evidence type="ECO:0000313" key="2">
    <source>
        <dbReference type="EMBL" id="QFG13345.1"/>
    </source>
</evidence>
<name>A0A5J6TRC6_9CAUD</name>
<dbReference type="GeneID" id="80019215"/>
<dbReference type="Proteomes" id="UP000326486">
    <property type="component" value="Segment"/>
</dbReference>
<feature type="transmembrane region" description="Helical" evidence="1">
    <location>
        <begin position="21"/>
        <end position="45"/>
    </location>
</feature>
<dbReference type="RefSeq" id="YP_010754621.1">
    <property type="nucleotide sequence ID" value="NC_073461.1"/>
</dbReference>
<accession>A0A5J6TRC6</accession>
<gene>
    <name evidence="2" type="primary">153</name>
    <name evidence="2" type="ORF">SEA_GILGAMESH_153</name>
</gene>
<keyword evidence="3" id="KW-1185">Reference proteome</keyword>
<evidence type="ECO:0000313" key="3">
    <source>
        <dbReference type="Proteomes" id="UP000326486"/>
    </source>
</evidence>
<organism evidence="2 3">
    <name type="scientific">Streptomyces phage Gilgamesh</name>
    <dbReference type="NCBI Taxonomy" id="2599890"/>
    <lineage>
        <taxon>Viruses</taxon>
        <taxon>Duplodnaviria</taxon>
        <taxon>Heunggongvirae</taxon>
        <taxon>Uroviricota</taxon>
        <taxon>Caudoviricetes</taxon>
        <taxon>Gilgameshvirus</taxon>
        <taxon>Gilgameshvirus gilgamesh</taxon>
    </lineage>
</organism>
<reference evidence="2 3" key="1">
    <citation type="submission" date="2019-07" db="EMBL/GenBank/DDBJ databases">
        <authorList>
            <person name="Almisry A."/>
            <person name="Mousa M."/>
            <person name="Gordon L.L."/>
            <person name="Lee M."/>
            <person name="Mandava P."/>
            <person name="Moxley J.T."/>
            <person name="Shaffer C.D."/>
            <person name="Weston-Hafer K.A."/>
            <person name="Garlena R.A."/>
            <person name="Russell D.A."/>
            <person name="Pope W.H."/>
            <person name="Jacobs-Sera D."/>
            <person name="Hatfull G.F."/>
        </authorList>
    </citation>
    <scope>NUCLEOTIDE SEQUENCE [LARGE SCALE GENOMIC DNA]</scope>
</reference>
<keyword evidence="1" id="KW-0812">Transmembrane</keyword>
<feature type="transmembrane region" description="Helical" evidence="1">
    <location>
        <begin position="65"/>
        <end position="85"/>
    </location>
</feature>
<keyword evidence="1" id="KW-0472">Membrane</keyword>
<evidence type="ECO:0000256" key="1">
    <source>
        <dbReference type="SAM" id="Phobius"/>
    </source>
</evidence>
<dbReference type="KEGG" id="vg:80019215"/>